<dbReference type="PANTHER" id="PTHR31639:SF333">
    <property type="entry name" value="F-BOX DOMAIN, FBD DOMAIN, LEUCINE-RICH REPEAT DOMAIN, L DOMAIN-LIKE PROTEIN-RELATED"/>
    <property type="match status" value="1"/>
</dbReference>
<reference evidence="2 3" key="1">
    <citation type="submission" date="2022-01" db="EMBL/GenBank/DDBJ databases">
        <authorList>
            <person name="Xiong W."/>
            <person name="Schranz E."/>
        </authorList>
    </citation>
    <scope>NUCLEOTIDE SEQUENCE [LARGE SCALE GENOMIC DNA]</scope>
</reference>
<organism evidence="2 3">
    <name type="scientific">Lactuca virosa</name>
    <dbReference type="NCBI Taxonomy" id="75947"/>
    <lineage>
        <taxon>Eukaryota</taxon>
        <taxon>Viridiplantae</taxon>
        <taxon>Streptophyta</taxon>
        <taxon>Embryophyta</taxon>
        <taxon>Tracheophyta</taxon>
        <taxon>Spermatophyta</taxon>
        <taxon>Magnoliopsida</taxon>
        <taxon>eudicotyledons</taxon>
        <taxon>Gunneridae</taxon>
        <taxon>Pentapetalae</taxon>
        <taxon>asterids</taxon>
        <taxon>campanulids</taxon>
        <taxon>Asterales</taxon>
        <taxon>Asteraceae</taxon>
        <taxon>Cichorioideae</taxon>
        <taxon>Cichorieae</taxon>
        <taxon>Lactucinae</taxon>
        <taxon>Lactuca</taxon>
    </lineage>
</organism>
<dbReference type="Gene3D" id="3.80.10.10">
    <property type="entry name" value="Ribonuclease Inhibitor"/>
    <property type="match status" value="1"/>
</dbReference>
<gene>
    <name evidence="2" type="ORF">LVIROSA_LOCUS27203</name>
</gene>
<evidence type="ECO:0000313" key="2">
    <source>
        <dbReference type="EMBL" id="CAH1441117.1"/>
    </source>
</evidence>
<dbReference type="Proteomes" id="UP001157418">
    <property type="component" value="Unassembled WGS sequence"/>
</dbReference>
<dbReference type="EMBL" id="CAKMRJ010005412">
    <property type="protein sequence ID" value="CAH1441117.1"/>
    <property type="molecule type" value="Genomic_DNA"/>
</dbReference>
<accession>A0AAU9NTI4</accession>
<feature type="domain" description="F-box" evidence="1">
    <location>
        <begin position="21"/>
        <end position="74"/>
    </location>
</feature>
<sequence>MTDNQAMTEIYERMFISCVEEDRISNLPEHLIDSILEWLRIEDVARTSIISKNWRYRWTTMRKLVFDKPFFKKILHKRELGRNGFLKLINKILILHNGSISEFYLYIPNMFLENYKIVDQCMQLLSKKGVKELVLMNSNKRYNLSSHVFFCPELTKLELENCFFKPPLEFQGFLNLKELYLHDIDFGPNMCGTRINLPQLEELYLLLCMNVYNFNINATKLLSLNVSYCPDAMLLRLLDSPSIIDLQISSQAPKKGLAPVERTNLARMLSNLPIIELLDVDCDFFKYGIEEIIPKWLPHEVKSLKCLELQDIQLGDMSQLHGVLCLLRNSPNVESLSMTLSDSKDPGVDEVRASNHLESPNCLDYTLNKLQNSEDNICNRIKTRNAFYKSSTCSFPFS</sequence>
<protein>
    <recommendedName>
        <fullName evidence="1">F-box domain-containing protein</fullName>
    </recommendedName>
</protein>
<keyword evidence="3" id="KW-1185">Reference proteome</keyword>
<proteinExistence type="predicted"/>
<dbReference type="AlphaFoldDB" id="A0AAU9NTI4"/>
<dbReference type="InterPro" id="IPR001810">
    <property type="entry name" value="F-box_dom"/>
</dbReference>
<dbReference type="PANTHER" id="PTHR31639">
    <property type="entry name" value="F-BOX PROTEIN-LIKE"/>
    <property type="match status" value="1"/>
</dbReference>
<dbReference type="InterPro" id="IPR055411">
    <property type="entry name" value="LRR_FXL15/At3g58940/PEG3-like"/>
</dbReference>
<dbReference type="InterPro" id="IPR032675">
    <property type="entry name" value="LRR_dom_sf"/>
</dbReference>
<dbReference type="SUPFAM" id="SSF81383">
    <property type="entry name" value="F-box domain"/>
    <property type="match status" value="1"/>
</dbReference>
<dbReference type="PROSITE" id="PS50181">
    <property type="entry name" value="FBOX"/>
    <property type="match status" value="1"/>
</dbReference>
<dbReference type="Pfam" id="PF24758">
    <property type="entry name" value="LRR_At5g56370"/>
    <property type="match status" value="1"/>
</dbReference>
<name>A0AAU9NTI4_9ASTR</name>
<dbReference type="InterPro" id="IPR036047">
    <property type="entry name" value="F-box-like_dom_sf"/>
</dbReference>
<comment type="caution">
    <text evidence="2">The sequence shown here is derived from an EMBL/GenBank/DDBJ whole genome shotgun (WGS) entry which is preliminary data.</text>
</comment>
<dbReference type="Pfam" id="PF00646">
    <property type="entry name" value="F-box"/>
    <property type="match status" value="1"/>
</dbReference>
<evidence type="ECO:0000313" key="3">
    <source>
        <dbReference type="Proteomes" id="UP001157418"/>
    </source>
</evidence>
<dbReference type="SUPFAM" id="SSF52047">
    <property type="entry name" value="RNI-like"/>
    <property type="match status" value="1"/>
</dbReference>
<evidence type="ECO:0000259" key="1">
    <source>
        <dbReference type="PROSITE" id="PS50181"/>
    </source>
</evidence>